<feature type="compositionally biased region" description="Low complexity" evidence="9">
    <location>
        <begin position="164"/>
        <end position="175"/>
    </location>
</feature>
<keyword evidence="12" id="KW-1185">Reference proteome</keyword>
<organism evidence="11 12">
    <name type="scientific">Cladophialophora yegresii CBS 114405</name>
    <dbReference type="NCBI Taxonomy" id="1182544"/>
    <lineage>
        <taxon>Eukaryota</taxon>
        <taxon>Fungi</taxon>
        <taxon>Dikarya</taxon>
        <taxon>Ascomycota</taxon>
        <taxon>Pezizomycotina</taxon>
        <taxon>Eurotiomycetes</taxon>
        <taxon>Chaetothyriomycetidae</taxon>
        <taxon>Chaetothyriales</taxon>
        <taxon>Herpotrichiellaceae</taxon>
        <taxon>Cladophialophora</taxon>
    </lineage>
</organism>
<dbReference type="AlphaFoldDB" id="W9VW63"/>
<dbReference type="HOGENOM" id="CLU_034384_0_0_1"/>
<keyword evidence="3" id="KW-0489">Methyltransferase</keyword>
<dbReference type="RefSeq" id="XP_007756430.1">
    <property type="nucleotide sequence ID" value="XM_007758240.1"/>
</dbReference>
<dbReference type="CDD" id="cd18089">
    <property type="entry name" value="SPOUT_Trm10-like"/>
    <property type="match status" value="1"/>
</dbReference>
<dbReference type="OrthoDB" id="278300at2759"/>
<dbReference type="VEuPathDB" id="FungiDB:A1O7_04227"/>
<evidence type="ECO:0000256" key="2">
    <source>
        <dbReference type="ARBA" id="ARBA00020451"/>
    </source>
</evidence>
<dbReference type="GO" id="GO:0002939">
    <property type="term" value="P:tRNA N1-guanine methylation"/>
    <property type="evidence" value="ECO:0007669"/>
    <property type="project" value="TreeGrafter"/>
</dbReference>
<gene>
    <name evidence="11" type="ORF">A1O7_04227</name>
</gene>
<comment type="caution">
    <text evidence="11">The sequence shown here is derived from an EMBL/GenBank/DDBJ whole genome shotgun (WGS) entry which is preliminary data.</text>
</comment>
<feature type="compositionally biased region" description="Basic and acidic residues" evidence="9">
    <location>
        <begin position="176"/>
        <end position="185"/>
    </location>
</feature>
<evidence type="ECO:0000259" key="10">
    <source>
        <dbReference type="PROSITE" id="PS51675"/>
    </source>
</evidence>
<dbReference type="EMBL" id="AMGW01000003">
    <property type="protein sequence ID" value="EXJ60077.1"/>
    <property type="molecule type" value="Genomic_DNA"/>
</dbReference>
<feature type="domain" description="SAM-dependent MTase TRM10-type" evidence="10">
    <location>
        <begin position="201"/>
        <end position="504"/>
    </location>
</feature>
<feature type="region of interest" description="Disordered" evidence="9">
    <location>
        <begin position="315"/>
        <end position="351"/>
    </location>
</feature>
<dbReference type="InterPro" id="IPR028564">
    <property type="entry name" value="MT_TRM10-typ"/>
</dbReference>
<feature type="compositionally biased region" description="Low complexity" evidence="9">
    <location>
        <begin position="100"/>
        <end position="109"/>
    </location>
</feature>
<dbReference type="InterPro" id="IPR007356">
    <property type="entry name" value="tRNA_m1G_MeTrfase_euk"/>
</dbReference>
<evidence type="ECO:0000256" key="1">
    <source>
        <dbReference type="ARBA" id="ARBA00012797"/>
    </source>
</evidence>
<feature type="compositionally biased region" description="Basic and acidic residues" evidence="9">
    <location>
        <begin position="146"/>
        <end position="163"/>
    </location>
</feature>
<evidence type="ECO:0000256" key="5">
    <source>
        <dbReference type="ARBA" id="ARBA00022691"/>
    </source>
</evidence>
<dbReference type="Gene3D" id="3.40.1280.30">
    <property type="match status" value="1"/>
</dbReference>
<dbReference type="PANTHER" id="PTHR13563:SF13">
    <property type="entry name" value="TRNA METHYLTRANSFERASE 10 HOMOLOG A"/>
    <property type="match status" value="1"/>
</dbReference>
<evidence type="ECO:0000256" key="9">
    <source>
        <dbReference type="SAM" id="MobiDB-lite"/>
    </source>
</evidence>
<proteinExistence type="predicted"/>
<feature type="compositionally biased region" description="Basic and acidic residues" evidence="9">
    <location>
        <begin position="319"/>
        <end position="329"/>
    </location>
</feature>
<evidence type="ECO:0000256" key="3">
    <source>
        <dbReference type="ARBA" id="ARBA00022603"/>
    </source>
</evidence>
<feature type="compositionally biased region" description="Polar residues" evidence="9">
    <location>
        <begin position="42"/>
        <end position="55"/>
    </location>
</feature>
<evidence type="ECO:0000313" key="12">
    <source>
        <dbReference type="Proteomes" id="UP000019473"/>
    </source>
</evidence>
<feature type="compositionally biased region" description="Basic and acidic residues" evidence="9">
    <location>
        <begin position="506"/>
        <end position="518"/>
    </location>
</feature>
<feature type="compositionally biased region" description="Basic and acidic residues" evidence="9">
    <location>
        <begin position="563"/>
        <end position="573"/>
    </location>
</feature>
<feature type="compositionally biased region" description="Polar residues" evidence="9">
    <location>
        <begin position="364"/>
        <end position="373"/>
    </location>
</feature>
<evidence type="ECO:0000256" key="7">
    <source>
        <dbReference type="ARBA" id="ARBA00032166"/>
    </source>
</evidence>
<dbReference type="GO" id="GO:0000049">
    <property type="term" value="F:tRNA binding"/>
    <property type="evidence" value="ECO:0007669"/>
    <property type="project" value="TreeGrafter"/>
</dbReference>
<dbReference type="eggNOG" id="KOG2967">
    <property type="taxonomic scope" value="Eukaryota"/>
</dbReference>
<feature type="compositionally biased region" description="Acidic residues" evidence="9">
    <location>
        <begin position="532"/>
        <end position="544"/>
    </location>
</feature>
<feature type="compositionally biased region" description="Basic and acidic residues" evidence="9">
    <location>
        <begin position="83"/>
        <end position="99"/>
    </location>
</feature>
<name>W9VW63_9EURO</name>
<dbReference type="GO" id="GO:0005634">
    <property type="term" value="C:nucleus"/>
    <property type="evidence" value="ECO:0007669"/>
    <property type="project" value="TreeGrafter"/>
</dbReference>
<feature type="compositionally biased region" description="Polar residues" evidence="9">
    <location>
        <begin position="384"/>
        <end position="393"/>
    </location>
</feature>
<sequence length="573" mass="63725">MAESEAEERSTKRRKLDPNESVPADQENSPLLLGVDEAASGSVENRPSSTGTPQQPAADLADTPAEDGENSREGSAPDSAAEPGKKRPRDPDPAEHERLLLQQQQQQQQHNGEPTEPLSKSQLKKLRRREEWEANRDHRKAKRKQKIQEKRARKREARDEEAQRLQLLQQQSPQEQEPKQNEVRHSKSISNATQSQVPKVKPKQPPRHIQLPLTILIDCGFDDLMMEKERISLGSQITRAYSDNHHAPYQAHLVISSWGGLLRERFDTVLRKHYLNWKGVRFEVGDFLEAAQKMDTIMKDPKVGGQLVGIFATSLTDGNAEHEEHKPVDTDTDIAPPNESTTESAHNSDIDMAGHAEPVNVRTLASENQQPESAQEDAPHASSDPRSTTVSAPSTPPRGEIIYLTSDSPHTLSTLSPYSIYIVGGLVDKNRHKGICYKTACDMGIKTAKLPIGEFLEMSSRKVLATNHVVEILLRWFEEAAAGGEDGAWGRAFLRVIPKRKGGKLRGQEGGDDSKERVDQDEDEDKPGAENNEQEDQDGDEDEMGNVNNQREDQAGHGSKAGAEVRLDDAHDN</sequence>
<feature type="region of interest" description="Disordered" evidence="9">
    <location>
        <begin position="1"/>
        <end position="206"/>
    </location>
</feature>
<dbReference type="Proteomes" id="UP000019473">
    <property type="component" value="Unassembled WGS sequence"/>
</dbReference>
<feature type="region of interest" description="Disordered" evidence="9">
    <location>
        <begin position="502"/>
        <end position="573"/>
    </location>
</feature>
<keyword evidence="5" id="KW-0949">S-adenosyl-L-methionine</keyword>
<protein>
    <recommendedName>
        <fullName evidence="2">tRNA (guanine(9)-N1)-methyltransferase</fullName>
        <ecNumber evidence="1">2.1.1.221</ecNumber>
    </recommendedName>
    <alternativeName>
        <fullName evidence="7">tRNA methyltransferase 10</fullName>
    </alternativeName>
    <alternativeName>
        <fullName evidence="6">tRNA(m1G9)-methyltransferase</fullName>
    </alternativeName>
</protein>
<dbReference type="GeneID" id="19178815"/>
<evidence type="ECO:0000256" key="8">
    <source>
        <dbReference type="ARBA" id="ARBA00048434"/>
    </source>
</evidence>
<comment type="catalytic activity">
    <reaction evidence="8">
        <text>guanosine(9) in tRNA + S-adenosyl-L-methionine = N(1)-methylguanosine(9) in tRNA + S-adenosyl-L-homocysteine + H(+)</text>
        <dbReference type="Rhea" id="RHEA:43156"/>
        <dbReference type="Rhea" id="RHEA-COMP:10367"/>
        <dbReference type="Rhea" id="RHEA-COMP:10368"/>
        <dbReference type="ChEBI" id="CHEBI:15378"/>
        <dbReference type="ChEBI" id="CHEBI:57856"/>
        <dbReference type="ChEBI" id="CHEBI:59789"/>
        <dbReference type="ChEBI" id="CHEBI:73542"/>
        <dbReference type="ChEBI" id="CHEBI:74269"/>
        <dbReference type="EC" id="2.1.1.221"/>
    </reaction>
</comment>
<feature type="region of interest" description="Disordered" evidence="9">
    <location>
        <begin position="364"/>
        <end position="401"/>
    </location>
</feature>
<accession>W9VW63</accession>
<dbReference type="PANTHER" id="PTHR13563">
    <property type="entry name" value="TRNA (GUANINE-9-) METHYLTRANSFERASE"/>
    <property type="match status" value="1"/>
</dbReference>
<reference evidence="11 12" key="1">
    <citation type="submission" date="2013-03" db="EMBL/GenBank/DDBJ databases">
        <title>The Genome Sequence of Cladophialophora yegresii CBS 114405.</title>
        <authorList>
            <consortium name="The Broad Institute Genomics Platform"/>
            <person name="Cuomo C."/>
            <person name="de Hoog S."/>
            <person name="Gorbushina A."/>
            <person name="Walker B."/>
            <person name="Young S.K."/>
            <person name="Zeng Q."/>
            <person name="Gargeya S."/>
            <person name="Fitzgerald M."/>
            <person name="Haas B."/>
            <person name="Abouelleil A."/>
            <person name="Allen A.W."/>
            <person name="Alvarado L."/>
            <person name="Arachchi H.M."/>
            <person name="Berlin A.M."/>
            <person name="Chapman S.B."/>
            <person name="Gainer-Dewar J."/>
            <person name="Goldberg J."/>
            <person name="Griggs A."/>
            <person name="Gujja S."/>
            <person name="Hansen M."/>
            <person name="Howarth C."/>
            <person name="Imamovic A."/>
            <person name="Ireland A."/>
            <person name="Larimer J."/>
            <person name="McCowan C."/>
            <person name="Murphy C."/>
            <person name="Pearson M."/>
            <person name="Poon T.W."/>
            <person name="Priest M."/>
            <person name="Roberts A."/>
            <person name="Saif S."/>
            <person name="Shea T."/>
            <person name="Sisk P."/>
            <person name="Sykes S."/>
            <person name="Wortman J."/>
            <person name="Nusbaum C."/>
            <person name="Birren B."/>
        </authorList>
    </citation>
    <scope>NUCLEOTIDE SEQUENCE [LARGE SCALE GENOMIC DNA]</scope>
    <source>
        <strain evidence="11 12">CBS 114405</strain>
    </source>
</reference>
<dbReference type="InterPro" id="IPR038459">
    <property type="entry name" value="MT_TRM10-typ_sf"/>
</dbReference>
<dbReference type="PROSITE" id="PS51675">
    <property type="entry name" value="SAM_MT_TRM10"/>
    <property type="match status" value="1"/>
</dbReference>
<evidence type="ECO:0000256" key="4">
    <source>
        <dbReference type="ARBA" id="ARBA00022679"/>
    </source>
</evidence>
<evidence type="ECO:0000256" key="6">
    <source>
        <dbReference type="ARBA" id="ARBA00031792"/>
    </source>
</evidence>
<dbReference type="EC" id="2.1.1.221" evidence="1"/>
<dbReference type="GO" id="GO:0052905">
    <property type="term" value="F:tRNA (guanosine(9)-N1)-methyltransferase activity"/>
    <property type="evidence" value="ECO:0007669"/>
    <property type="project" value="UniProtKB-EC"/>
</dbReference>
<keyword evidence="4" id="KW-0808">Transferase</keyword>
<dbReference type="STRING" id="1182544.W9VW63"/>
<evidence type="ECO:0000313" key="11">
    <source>
        <dbReference type="EMBL" id="EXJ60077.1"/>
    </source>
</evidence>